<feature type="compositionally biased region" description="Basic and acidic residues" evidence="1">
    <location>
        <begin position="233"/>
        <end position="248"/>
    </location>
</feature>
<organism evidence="2 3">
    <name type="scientific">Littorina saxatilis</name>
    <dbReference type="NCBI Taxonomy" id="31220"/>
    <lineage>
        <taxon>Eukaryota</taxon>
        <taxon>Metazoa</taxon>
        <taxon>Spiralia</taxon>
        <taxon>Lophotrochozoa</taxon>
        <taxon>Mollusca</taxon>
        <taxon>Gastropoda</taxon>
        <taxon>Caenogastropoda</taxon>
        <taxon>Littorinimorpha</taxon>
        <taxon>Littorinoidea</taxon>
        <taxon>Littorinidae</taxon>
        <taxon>Littorina</taxon>
    </lineage>
</organism>
<feature type="compositionally biased region" description="Basic and acidic residues" evidence="1">
    <location>
        <begin position="158"/>
        <end position="167"/>
    </location>
</feature>
<feature type="region of interest" description="Disordered" evidence="1">
    <location>
        <begin position="511"/>
        <end position="541"/>
    </location>
</feature>
<evidence type="ECO:0000256" key="1">
    <source>
        <dbReference type="SAM" id="MobiDB-lite"/>
    </source>
</evidence>
<protein>
    <recommendedName>
        <fullName evidence="4">Cytoskeleton-associated protein 2-like</fullName>
    </recommendedName>
</protein>
<dbReference type="EMBL" id="JBAMIC010000013">
    <property type="protein sequence ID" value="KAK7097098.1"/>
    <property type="molecule type" value="Genomic_DNA"/>
</dbReference>
<feature type="region of interest" description="Disordered" evidence="1">
    <location>
        <begin position="722"/>
        <end position="763"/>
    </location>
</feature>
<feature type="region of interest" description="Disordered" evidence="1">
    <location>
        <begin position="803"/>
        <end position="824"/>
    </location>
</feature>
<feature type="compositionally biased region" description="Polar residues" evidence="1">
    <location>
        <begin position="511"/>
        <end position="531"/>
    </location>
</feature>
<feature type="compositionally biased region" description="Polar residues" evidence="1">
    <location>
        <begin position="179"/>
        <end position="189"/>
    </location>
</feature>
<comment type="caution">
    <text evidence="2">The sequence shown here is derived from an EMBL/GenBank/DDBJ whole genome shotgun (WGS) entry which is preliminary data.</text>
</comment>
<feature type="region of interest" description="Disordered" evidence="1">
    <location>
        <begin position="70"/>
        <end position="196"/>
    </location>
</feature>
<accession>A0AAN9G6B7</accession>
<evidence type="ECO:0000313" key="3">
    <source>
        <dbReference type="Proteomes" id="UP001374579"/>
    </source>
</evidence>
<feature type="compositionally biased region" description="Basic and acidic residues" evidence="1">
    <location>
        <begin position="256"/>
        <end position="279"/>
    </location>
</feature>
<dbReference type="Proteomes" id="UP001374579">
    <property type="component" value="Unassembled WGS sequence"/>
</dbReference>
<feature type="region of interest" description="Disordered" evidence="1">
    <location>
        <begin position="1"/>
        <end position="36"/>
    </location>
</feature>
<feature type="region of interest" description="Disordered" evidence="1">
    <location>
        <begin position="846"/>
        <end position="869"/>
    </location>
</feature>
<proteinExistence type="predicted"/>
<feature type="compositionally biased region" description="Low complexity" evidence="1">
    <location>
        <begin position="735"/>
        <end position="752"/>
    </location>
</feature>
<name>A0AAN9G6B7_9CAEN</name>
<evidence type="ECO:0008006" key="4">
    <source>
        <dbReference type="Google" id="ProtNLM"/>
    </source>
</evidence>
<keyword evidence="3" id="KW-1185">Reference proteome</keyword>
<feature type="region of interest" description="Disordered" evidence="1">
    <location>
        <begin position="228"/>
        <end position="304"/>
    </location>
</feature>
<sequence length="869" mass="94604">MSKVQTRQSGEKVLDGPTLTKLKEHNKGIYQQKKQDAVALRQKLEQWKEEKRKQKLQEQKSKTVPFVTTVLKPAQNQIPGQGNKSKPPVSRKSVGVPLKHPTTSKHGFAQSKPAVVPVKKEPLVKRRSHQPFTAPKHQKIAEKENKKTARKAAPLSVDVKHGKERDTSATTSSDDCSRLSANELTTPLSHNAAGGIRHVITDITARAEEGKGQARPLTLAEELQATFNVKAESGAEKTSDENSEKIQGDDDQAVDGPKKTSEPAGMDSHDKNQEDKKQADYLSQKTDEEDRPDASVFAPLVFDKPSNTARDSLSAQFRRGKKNPTPKIKVCGMKKASPKVSRSVPRPTPVRRASCSTSVSCTKTTISNQPKSILKRKSCGVSFRSSALGVGASPLLPAASKQHQETREARAAKTGGVTFVKRATIGNHENVGRKTPGGDKQGASGHVTFVIATGKAGSEGARFRKTPGKSQAQVHMRLRLEEWMAAKGRTPSGLRHTGCFGCEASARCSQTPRSQVRASMSVEQLSRQESNLTKEDTASLRSASANNRTFTQEMGQASPTSPLQKDSAGILVTPTSAAGEGVFLQGMETTKSGGVEVEDTSGMDYESPEDVEAEVHEGRAEEEPHMTSGAEQLNSDLQKCLASIEAGSLSTEVALEWLGLVGQACDEVKQQAAWYKCRVAALKPTGDQDALLAVFEEAFIYGAQPADQMAHLLTETMKELLEKGQSRGKRKRKSSVSAASASTARRSSQRSSHQPDVQEENMFQSTKVKYSVVEVTPFKKRRRMTDADERLVPVITPVRRSARFDSTSTAPASEGRLPPGTPHMAEYSTLEELPSEEKEQMLFQPNQALEPLLKDQSPVARRLSMSNVD</sequence>
<feature type="compositionally biased region" description="Polar residues" evidence="1">
    <location>
        <begin position="74"/>
        <end position="84"/>
    </location>
</feature>
<dbReference type="AlphaFoldDB" id="A0AAN9G6B7"/>
<gene>
    <name evidence="2" type="ORF">V1264_004123</name>
</gene>
<evidence type="ECO:0000313" key="2">
    <source>
        <dbReference type="EMBL" id="KAK7097098.1"/>
    </source>
</evidence>
<reference evidence="2 3" key="1">
    <citation type="submission" date="2024-02" db="EMBL/GenBank/DDBJ databases">
        <title>Chromosome-scale genome assembly of the rough periwinkle Littorina saxatilis.</title>
        <authorList>
            <person name="De Jode A."/>
            <person name="Faria R."/>
            <person name="Formenti G."/>
            <person name="Sims Y."/>
            <person name="Smith T.P."/>
            <person name="Tracey A."/>
            <person name="Wood J.M.D."/>
            <person name="Zagrodzka Z.B."/>
            <person name="Johannesson K."/>
            <person name="Butlin R.K."/>
            <person name="Leder E.H."/>
        </authorList>
    </citation>
    <scope>NUCLEOTIDE SEQUENCE [LARGE SCALE GENOMIC DNA]</scope>
    <source>
        <strain evidence="2">Snail1</strain>
        <tissue evidence="2">Muscle</tissue>
    </source>
</reference>